<accession>A0A941E9U5</accession>
<dbReference type="Pfam" id="PF02597">
    <property type="entry name" value="ThiS"/>
    <property type="match status" value="1"/>
</dbReference>
<dbReference type="Proteomes" id="UP000676325">
    <property type="component" value="Unassembled WGS sequence"/>
</dbReference>
<dbReference type="InterPro" id="IPR052045">
    <property type="entry name" value="Sulfur_Carrier/Prot_Modifier"/>
</dbReference>
<evidence type="ECO:0000313" key="3">
    <source>
        <dbReference type="Proteomes" id="UP000676325"/>
    </source>
</evidence>
<comment type="caution">
    <text evidence="2">The sequence shown here is derived from an EMBL/GenBank/DDBJ whole genome shotgun (WGS) entry which is preliminary data.</text>
</comment>
<reference evidence="2" key="1">
    <citation type="submission" date="2021-04" db="EMBL/GenBank/DDBJ databases">
        <title>Genome based classification of Actinospica acidithermotolerans sp. nov., an actinobacterium isolated from an Indonesian hot spring.</title>
        <authorList>
            <person name="Kusuma A.B."/>
            <person name="Putra K.E."/>
            <person name="Nafisah S."/>
            <person name="Loh J."/>
            <person name="Nouioui I."/>
            <person name="Goodfellow M."/>
        </authorList>
    </citation>
    <scope>NUCLEOTIDE SEQUENCE</scope>
    <source>
        <strain evidence="2">MGRD01-02</strain>
    </source>
</reference>
<proteinExistence type="predicted"/>
<dbReference type="Gene3D" id="3.10.20.30">
    <property type="match status" value="1"/>
</dbReference>
<dbReference type="InterPro" id="IPR016155">
    <property type="entry name" value="Mopterin_synth/thiamin_S_b"/>
</dbReference>
<feature type="region of interest" description="Disordered" evidence="1">
    <location>
        <begin position="1"/>
        <end position="43"/>
    </location>
</feature>
<keyword evidence="3" id="KW-1185">Reference proteome</keyword>
<dbReference type="InterPro" id="IPR012675">
    <property type="entry name" value="Beta-grasp_dom_sf"/>
</dbReference>
<dbReference type="AlphaFoldDB" id="A0A941E9U5"/>
<dbReference type="InterPro" id="IPR003749">
    <property type="entry name" value="ThiS/MoaD-like"/>
</dbReference>
<protein>
    <submittedName>
        <fullName evidence="2">MoaD/ThiS family protein</fullName>
    </submittedName>
</protein>
<dbReference type="RefSeq" id="WP_212518753.1">
    <property type="nucleotide sequence ID" value="NZ_JAGSOH010000038.1"/>
</dbReference>
<dbReference type="EMBL" id="JAGSOH010000038">
    <property type="protein sequence ID" value="MBR7827611.1"/>
    <property type="molecule type" value="Genomic_DNA"/>
</dbReference>
<organism evidence="2 3">
    <name type="scientific">Actinospica acidithermotolerans</name>
    <dbReference type="NCBI Taxonomy" id="2828514"/>
    <lineage>
        <taxon>Bacteria</taxon>
        <taxon>Bacillati</taxon>
        <taxon>Actinomycetota</taxon>
        <taxon>Actinomycetes</taxon>
        <taxon>Catenulisporales</taxon>
        <taxon>Actinospicaceae</taxon>
        <taxon>Actinospica</taxon>
    </lineage>
</organism>
<evidence type="ECO:0000313" key="2">
    <source>
        <dbReference type="EMBL" id="MBR7827611.1"/>
    </source>
</evidence>
<feature type="compositionally biased region" description="Basic and acidic residues" evidence="1">
    <location>
        <begin position="1"/>
        <end position="16"/>
    </location>
</feature>
<sequence>MHDRTGTARPAEESVRAGEPGTAESVRAEEPGTAEESETAGEWATAARVVIPSALAGFAGGRSEISVELPADGVAGPRSPLTLVLDELRRQVPALERRIRDERGRVRGHVNIYLDGTDIRELGGVETVVVPGATVQIIAAISGG</sequence>
<name>A0A941E9U5_9ACTN</name>
<evidence type="ECO:0000256" key="1">
    <source>
        <dbReference type="SAM" id="MobiDB-lite"/>
    </source>
</evidence>
<dbReference type="PANTHER" id="PTHR38031:SF1">
    <property type="entry name" value="SULFUR CARRIER PROTEIN CYSO"/>
    <property type="match status" value="1"/>
</dbReference>
<gene>
    <name evidence="2" type="ORF">KDK95_14935</name>
</gene>
<dbReference type="PANTHER" id="PTHR38031">
    <property type="entry name" value="SULFUR CARRIER PROTEIN SLR0821-RELATED"/>
    <property type="match status" value="1"/>
</dbReference>
<dbReference type="SUPFAM" id="SSF54285">
    <property type="entry name" value="MoaD/ThiS"/>
    <property type="match status" value="1"/>
</dbReference>